<sequence length="115" mass="12762">MDHIRILSFVAICCFLSSSMVVAPPSCSQINPALAPCVPFLKGLVLQPSIFCCIGIRVIKETGKTTKDRVAICNCAKQLLTRLILYDPKKFPQLDEKCGIELNYPPISKDFDCKK</sequence>
<reference evidence="2" key="1">
    <citation type="journal article" date="2022" name="Mol. Ecol. Resour.">
        <title>The genomes of chicory, endive, great burdock and yacon provide insights into Asteraceae palaeo-polyploidization history and plant inulin production.</title>
        <authorList>
            <person name="Fan W."/>
            <person name="Wang S."/>
            <person name="Wang H."/>
            <person name="Wang A."/>
            <person name="Jiang F."/>
            <person name="Liu H."/>
            <person name="Zhao H."/>
            <person name="Xu D."/>
            <person name="Zhang Y."/>
        </authorList>
    </citation>
    <scope>NUCLEOTIDE SEQUENCE [LARGE SCALE GENOMIC DNA]</scope>
    <source>
        <strain evidence="2">cv. Niubang</strain>
    </source>
</reference>
<proteinExistence type="predicted"/>
<keyword evidence="2" id="KW-1185">Reference proteome</keyword>
<organism evidence="1 2">
    <name type="scientific">Arctium lappa</name>
    <name type="common">Greater burdock</name>
    <name type="synonym">Lappa major</name>
    <dbReference type="NCBI Taxonomy" id="4217"/>
    <lineage>
        <taxon>Eukaryota</taxon>
        <taxon>Viridiplantae</taxon>
        <taxon>Streptophyta</taxon>
        <taxon>Embryophyta</taxon>
        <taxon>Tracheophyta</taxon>
        <taxon>Spermatophyta</taxon>
        <taxon>Magnoliopsida</taxon>
        <taxon>eudicotyledons</taxon>
        <taxon>Gunneridae</taxon>
        <taxon>Pentapetalae</taxon>
        <taxon>asterids</taxon>
        <taxon>campanulids</taxon>
        <taxon>Asterales</taxon>
        <taxon>Asteraceae</taxon>
        <taxon>Carduoideae</taxon>
        <taxon>Cardueae</taxon>
        <taxon>Arctiinae</taxon>
        <taxon>Arctium</taxon>
    </lineage>
</organism>
<comment type="caution">
    <text evidence="1">The sequence shown here is derived from an EMBL/GenBank/DDBJ whole genome shotgun (WGS) entry which is preliminary data.</text>
</comment>
<evidence type="ECO:0000313" key="2">
    <source>
        <dbReference type="Proteomes" id="UP001055879"/>
    </source>
</evidence>
<dbReference type="EMBL" id="CM042052">
    <property type="protein sequence ID" value="KAI3719536.1"/>
    <property type="molecule type" value="Genomic_DNA"/>
</dbReference>
<protein>
    <submittedName>
        <fullName evidence="1">Uncharacterized protein</fullName>
    </submittedName>
</protein>
<evidence type="ECO:0000313" key="1">
    <source>
        <dbReference type="EMBL" id="KAI3719536.1"/>
    </source>
</evidence>
<name>A0ACB9BCM2_ARCLA</name>
<dbReference type="Proteomes" id="UP001055879">
    <property type="component" value="Linkage Group LG06"/>
</dbReference>
<gene>
    <name evidence="1" type="ORF">L6452_20438</name>
</gene>
<reference evidence="1 2" key="2">
    <citation type="journal article" date="2022" name="Mol. Ecol. Resour.">
        <title>The genomes of chicory, endive, great burdock and yacon provide insights into Asteraceae paleo-polyploidization history and plant inulin production.</title>
        <authorList>
            <person name="Fan W."/>
            <person name="Wang S."/>
            <person name="Wang H."/>
            <person name="Wang A."/>
            <person name="Jiang F."/>
            <person name="Liu H."/>
            <person name="Zhao H."/>
            <person name="Xu D."/>
            <person name="Zhang Y."/>
        </authorList>
    </citation>
    <scope>NUCLEOTIDE SEQUENCE [LARGE SCALE GENOMIC DNA]</scope>
    <source>
        <strain evidence="2">cv. Niubang</strain>
    </source>
</reference>
<accession>A0ACB9BCM2</accession>